<feature type="compositionally biased region" description="Polar residues" evidence="1">
    <location>
        <begin position="900"/>
        <end position="924"/>
    </location>
</feature>
<accession>A0AAN4ZQH9</accession>
<dbReference type="AlphaFoldDB" id="A0AAN4ZQH9"/>
<feature type="compositionally biased region" description="Polar residues" evidence="1">
    <location>
        <begin position="35"/>
        <end position="46"/>
    </location>
</feature>
<feature type="compositionally biased region" description="Low complexity" evidence="1">
    <location>
        <begin position="76"/>
        <end position="105"/>
    </location>
</feature>
<feature type="compositionally biased region" description="Low complexity" evidence="1">
    <location>
        <begin position="216"/>
        <end position="232"/>
    </location>
</feature>
<dbReference type="EMBL" id="BTRK01000003">
    <property type="protein sequence ID" value="GMR42928.1"/>
    <property type="molecule type" value="Genomic_DNA"/>
</dbReference>
<feature type="compositionally biased region" description="Pro residues" evidence="1">
    <location>
        <begin position="203"/>
        <end position="214"/>
    </location>
</feature>
<feature type="compositionally biased region" description="Basic and acidic residues" evidence="1">
    <location>
        <begin position="567"/>
        <end position="576"/>
    </location>
</feature>
<name>A0AAN4ZQH9_9BILA</name>
<gene>
    <name evidence="2" type="ORF">PMAYCL1PPCAC_13123</name>
</gene>
<evidence type="ECO:0000313" key="3">
    <source>
        <dbReference type="Proteomes" id="UP001328107"/>
    </source>
</evidence>
<organism evidence="2 3">
    <name type="scientific">Pristionchus mayeri</name>
    <dbReference type="NCBI Taxonomy" id="1317129"/>
    <lineage>
        <taxon>Eukaryota</taxon>
        <taxon>Metazoa</taxon>
        <taxon>Ecdysozoa</taxon>
        <taxon>Nematoda</taxon>
        <taxon>Chromadorea</taxon>
        <taxon>Rhabditida</taxon>
        <taxon>Rhabditina</taxon>
        <taxon>Diplogasteromorpha</taxon>
        <taxon>Diplogasteroidea</taxon>
        <taxon>Neodiplogasteridae</taxon>
        <taxon>Pristionchus</taxon>
    </lineage>
</organism>
<feature type="compositionally biased region" description="Low complexity" evidence="1">
    <location>
        <begin position="163"/>
        <end position="176"/>
    </location>
</feature>
<proteinExistence type="predicted"/>
<reference evidence="3" key="1">
    <citation type="submission" date="2022-10" db="EMBL/GenBank/DDBJ databases">
        <title>Genome assembly of Pristionchus species.</title>
        <authorList>
            <person name="Yoshida K."/>
            <person name="Sommer R.J."/>
        </authorList>
    </citation>
    <scope>NUCLEOTIDE SEQUENCE [LARGE SCALE GENOMIC DNA]</scope>
    <source>
        <strain evidence="3">RS5460</strain>
    </source>
</reference>
<keyword evidence="3" id="KW-1185">Reference proteome</keyword>
<sequence length="1041" mass="112540">SVLTMRRRKLSETEDPPETLGDLVKRSRRRHVSNMGDSVQYSTSTREPIGLPSISTFTPMLSNNNGVRDQHSPRFAPSHTTHSTSTSSSATSSSADSKPFSASISFAPLGSKQQPPTQKRDAPPHPSGPPAAIFHSEPMTLVKKKSPMKKHSPPPKNGPPPAKKLALTPLSPPKNGSNGGPPSGMPALEAALRSPVDSDSRRLPPPQGAGPGPGPGSMMPPGTPGTSMGQQGRSMHHAVVTSGSRNMEFSLEGLSPFNPNEECGLMQGPPTSNGNNGYGYTPSPSNGHRGYFGETPRDSPMTLAPLEPLTTTFSTHSPAPHNGGNPYYQSDWANPSLASPMTLPPLNTIFSGHSSMDQSHSSTQFSSSPISAYSDPSPSASLLSISLPHGQQQSVAHAAPAARPQSRPAADYGQQQQQQQHYSGPLSHQSSSSIVWEEPPPPPTPTIAPGGHPKTAWVGNAMQQQPPGMPRRPSVRVTPHKMPGGKSPRPQDPAFEKVQQILLQSKAAESAAAAQKAAQQRGMQVAQARAGGVKENEKTAMEDPTEAERREKKRLAQNEQRRKKRAEKVEQDRIKAESGQGQLLLPVRQMSMQQHQQMVGRPMQQMQHPMQPPMRKMSDSEATCSITASINAVVHLDSSLHLPERQQRAPPGNRAATAAGVGEAAFSELKAAMLAEEMPLIVSRKESTSHGPVNPAANPTIVRQLQQPPVRPAHYMHPLHQQHHPMMPRPIVRKLASGVRKARETLMREYQSTLGPRTSPASSSRFQEVLMATRSVEDAQQKAEEALARQQLVCASLAEQTKLQHATLQMHLRKITNGEDTSGLPTTSRAAQQLQPSMVMREGATLRTLSLLDQEIQCRRDGRDPSDSRRRVSIAAILVPPTAPAAALQLAPPPQAPPTSQHGPSHSQQVKTEIKVETSSASTMTDRDEKEGSVGPPPSRRLLNDQSTRPLERVYLAGVKELFSEGYAVREGGIMARPRETRGVAAPVHLVDTEGRVWSEALGHSQRLQNGVQRREEGETMDERSSGRVLRSAHRHTSGYN</sequence>
<comment type="caution">
    <text evidence="2">The sequence shown here is derived from an EMBL/GenBank/DDBJ whole genome shotgun (WGS) entry which is preliminary data.</text>
</comment>
<feature type="compositionally biased region" description="Basic residues" evidence="1">
    <location>
        <begin position="142"/>
        <end position="153"/>
    </location>
</feature>
<evidence type="ECO:0000256" key="1">
    <source>
        <dbReference type="SAM" id="MobiDB-lite"/>
    </source>
</evidence>
<feature type="compositionally biased region" description="Low complexity" evidence="1">
    <location>
        <begin position="351"/>
        <end position="420"/>
    </location>
</feature>
<feature type="non-terminal residue" evidence="2">
    <location>
        <position position="1"/>
    </location>
</feature>
<feature type="region of interest" description="Disordered" evidence="1">
    <location>
        <begin position="1003"/>
        <end position="1041"/>
    </location>
</feature>
<feature type="region of interest" description="Disordered" evidence="1">
    <location>
        <begin position="523"/>
        <end position="576"/>
    </location>
</feature>
<feature type="compositionally biased region" description="Polar residues" evidence="1">
    <location>
        <begin position="53"/>
        <end position="67"/>
    </location>
</feature>
<feature type="region of interest" description="Disordered" evidence="1">
    <location>
        <begin position="888"/>
        <end position="947"/>
    </location>
</feature>
<feature type="compositionally biased region" description="Basic and acidic residues" evidence="1">
    <location>
        <begin position="1013"/>
        <end position="1026"/>
    </location>
</feature>
<feature type="region of interest" description="Disordered" evidence="1">
    <location>
        <begin position="1"/>
        <end position="305"/>
    </location>
</feature>
<dbReference type="Proteomes" id="UP001328107">
    <property type="component" value="Unassembled WGS sequence"/>
</dbReference>
<feature type="compositionally biased region" description="Basic residues" evidence="1">
    <location>
        <begin position="1031"/>
        <end position="1041"/>
    </location>
</feature>
<protein>
    <submittedName>
        <fullName evidence="2">Uncharacterized protein</fullName>
    </submittedName>
</protein>
<feature type="region of interest" description="Disordered" evidence="1">
    <location>
        <begin position="349"/>
        <end position="492"/>
    </location>
</feature>
<feature type="compositionally biased region" description="Basic and acidic residues" evidence="1">
    <location>
        <begin position="532"/>
        <end position="560"/>
    </location>
</feature>
<evidence type="ECO:0000313" key="2">
    <source>
        <dbReference type="EMBL" id="GMR42928.1"/>
    </source>
</evidence>